<dbReference type="RefSeq" id="WP_206578369.1">
    <property type="nucleotide sequence ID" value="NZ_JAFKCT010000004.1"/>
</dbReference>
<protein>
    <recommendedName>
        <fullName evidence="3">C-terminal domain of CHU protein family protein</fullName>
    </recommendedName>
</protein>
<sequence length="868" mass="94150">MRAEPQLVGPDKLCIVFGGVVGTFSAGGDDVDVYDWVVTDQSSGEVIFEKTGGAQLETIQVVFSAVGTYDVQLKVRRGTNADYYQGNLQVTVQQGPALALLADYLLCAGGPAVLTALHPDTPNFSDFIITWKDIEGNVIGTGNQYLAYGEGYHLVEIYQTQASGEASCLITGSAFVAPPVDFHLTPSTLSICEGQAIHVDVDTPITGEWFVQKGYDGARTPLGPGFEIDVSSSSLTDPGLYFITFQTKSQRFPDCLSERMVGFELVESPDIAVTIVNAPNSCEFESGAIQINVNSDIDNLHIPELGIDTGPMQDGDQLNFDDLEASVYTLKSTKSGCETTQMSVLQSTDPSGPGGTAAQQTEITVEPESCTDSGLLAGKVNLIFDSEISGGTYRILATGKGEVRSDAIPDSREATFDLGGGNYLLEVVVDGCNFSVKDFTVGRSASANFTVPTDYNICETFSFSPETNQNLRFTLTHPDGSTQVKLTGETFSLTEEGTYTIIGESNDPSIVLCPKQVSFSTTYSSSISFSPVLSIEKCFDPIRYQLDLQGISPDDASIRWYNDQGEIVGRGQEFYPPGVGFYSLLVQPLKSGFCPVTPVEFEVVNPVTSVPMELAADKICPQPEYASVRLTTNESEVSDTEWIFYDLQDNREELNAFDDLFEIEVVAPGTYEVVAYNKLGCEIGRNLIAVEESMLLSVPSLEDRYGVCSEGKTGPTLTPGDYAEYYWYWEGALVSTDASFVPKEIGSYTLDVVSQDGCAFSASFETFDACDFEYVFPNAMTLGDPSRSFEVRVSEGVSEAELHIINRQGALVHVAKTQEIPVGDPILHWDGTSNGKYITPGTYVVIVIVRNPAFQFEKKITSSLLVLQ</sequence>
<keyword evidence="2" id="KW-1185">Reference proteome</keyword>
<organism evidence="1 2">
    <name type="scientific">Algoriphagus oliviformis</name>
    <dbReference type="NCBI Taxonomy" id="2811231"/>
    <lineage>
        <taxon>Bacteria</taxon>
        <taxon>Pseudomonadati</taxon>
        <taxon>Bacteroidota</taxon>
        <taxon>Cytophagia</taxon>
        <taxon>Cytophagales</taxon>
        <taxon>Cyclobacteriaceae</taxon>
        <taxon>Algoriphagus</taxon>
    </lineage>
</organism>
<proteinExistence type="predicted"/>
<comment type="caution">
    <text evidence="1">The sequence shown here is derived from an EMBL/GenBank/DDBJ whole genome shotgun (WGS) entry which is preliminary data.</text>
</comment>
<name>A0ABS3C616_9BACT</name>
<reference evidence="1 2" key="1">
    <citation type="submission" date="2021-03" db="EMBL/GenBank/DDBJ databases">
        <title>novel species isolated from a fishpond in China.</title>
        <authorList>
            <person name="Lu H."/>
            <person name="Cai Z."/>
        </authorList>
    </citation>
    <scope>NUCLEOTIDE SEQUENCE [LARGE SCALE GENOMIC DNA]</scope>
    <source>
        <strain evidence="1 2">H41</strain>
    </source>
</reference>
<dbReference type="EMBL" id="JAFKCT010000004">
    <property type="protein sequence ID" value="MBN7811591.1"/>
    <property type="molecule type" value="Genomic_DNA"/>
</dbReference>
<gene>
    <name evidence="1" type="ORF">J0A68_11560</name>
</gene>
<dbReference type="Proteomes" id="UP000664317">
    <property type="component" value="Unassembled WGS sequence"/>
</dbReference>
<evidence type="ECO:0008006" key="3">
    <source>
        <dbReference type="Google" id="ProtNLM"/>
    </source>
</evidence>
<accession>A0ABS3C616</accession>
<evidence type="ECO:0000313" key="2">
    <source>
        <dbReference type="Proteomes" id="UP000664317"/>
    </source>
</evidence>
<evidence type="ECO:0000313" key="1">
    <source>
        <dbReference type="EMBL" id="MBN7811591.1"/>
    </source>
</evidence>